<dbReference type="AlphaFoldDB" id="A0A8I1EH80"/>
<dbReference type="Proteomes" id="UP000637061">
    <property type="component" value="Unassembled WGS sequence"/>
</dbReference>
<sequence length="369" mass="42276">MNIDSVVAECLEEFAGKNLIDVLGGDELGKFTLLLGSKGVSAFANFDYFTEKYKNHRKSIDDAYRDSFARNDVERKFLRGLHELSESKDTMDDAFAYSMCSRGMTLAKYIDGANYDSILRDSNGNFRRRELFSSLGVNSLKKLMESSIYFLDPEGLEFLRGLDKGRAVLTDEFIFEHLRKSLQRGNNTGNLEKYFGKYLLSENQYKKTLSSYWKYLEDRNVFHSNTPENVLHDAYDIDVIKRHPDAFVEKLLNIGRQETYKANIFMLKLIDDGIDCYTGFILGHHGMFVEFDSRGLPRDYISMIDVCLKNKPLPGYKALLSSIPLDEVQSHPRSSEVLNIIHEMTGRHDVIKVMNNKNKGRAILNDLGV</sequence>
<reference evidence="1" key="1">
    <citation type="submission" date="2020-12" db="EMBL/GenBank/DDBJ databases">
        <title>Enhanced detection system for hospital associated transmission using whole genome sequencing surveillance.</title>
        <authorList>
            <person name="Harrison L.H."/>
            <person name="Van Tyne D."/>
            <person name="Marsh J.W."/>
            <person name="Griffith M.P."/>
            <person name="Snyder D.J."/>
            <person name="Cooper V.S."/>
            <person name="Mustapha M."/>
        </authorList>
    </citation>
    <scope>NUCLEOTIDE SEQUENCE</scope>
    <source>
        <strain evidence="1">PSB00042</strain>
    </source>
</reference>
<organism evidence="1 2">
    <name type="scientific">Pseudomonas putida</name>
    <name type="common">Arthrobacter siderocapsulatus</name>
    <dbReference type="NCBI Taxonomy" id="303"/>
    <lineage>
        <taxon>Bacteria</taxon>
        <taxon>Pseudomonadati</taxon>
        <taxon>Pseudomonadota</taxon>
        <taxon>Gammaproteobacteria</taxon>
        <taxon>Pseudomonadales</taxon>
        <taxon>Pseudomonadaceae</taxon>
        <taxon>Pseudomonas</taxon>
    </lineage>
</organism>
<name>A0A8I1EH80_PSEPU</name>
<gene>
    <name evidence="1" type="ORF">JEU22_14735</name>
</gene>
<dbReference type="RefSeq" id="WP_198747571.1">
    <property type="nucleotide sequence ID" value="NZ_JAEHTE010000015.1"/>
</dbReference>
<evidence type="ECO:0000313" key="1">
    <source>
        <dbReference type="EMBL" id="MBI6885169.1"/>
    </source>
</evidence>
<proteinExistence type="predicted"/>
<accession>A0A8I1EH80</accession>
<evidence type="ECO:0000313" key="2">
    <source>
        <dbReference type="Proteomes" id="UP000637061"/>
    </source>
</evidence>
<comment type="caution">
    <text evidence="1">The sequence shown here is derived from an EMBL/GenBank/DDBJ whole genome shotgun (WGS) entry which is preliminary data.</text>
</comment>
<protein>
    <submittedName>
        <fullName evidence="1">Uncharacterized protein</fullName>
    </submittedName>
</protein>
<dbReference type="EMBL" id="JAEHTE010000015">
    <property type="protein sequence ID" value="MBI6885169.1"/>
    <property type="molecule type" value="Genomic_DNA"/>
</dbReference>